<name>A0A542XSD2_SALAC</name>
<dbReference type="GO" id="GO:0005829">
    <property type="term" value="C:cytosol"/>
    <property type="evidence" value="ECO:0007669"/>
    <property type="project" value="TreeGrafter"/>
</dbReference>
<accession>A0A542XSD2</accession>
<dbReference type="GeneID" id="93773110"/>
<keyword evidence="4" id="KW-0223">Dioxygenase</keyword>
<evidence type="ECO:0000313" key="4">
    <source>
        <dbReference type="EMBL" id="TQL38734.1"/>
    </source>
</evidence>
<dbReference type="RefSeq" id="WP_032724526.1">
    <property type="nucleotide sequence ID" value="NZ_BOQM01000016.1"/>
</dbReference>
<dbReference type="GO" id="GO:0003700">
    <property type="term" value="F:DNA-binding transcription factor activity"/>
    <property type="evidence" value="ECO:0007669"/>
    <property type="project" value="TreeGrafter"/>
</dbReference>
<dbReference type="Gene3D" id="1.10.260.40">
    <property type="entry name" value="lambda repressor-like DNA-binding domains"/>
    <property type="match status" value="1"/>
</dbReference>
<sequence>MAIDVESRLQSVAPRLRALRRDSGARLIDVSAATGIPVSTLSRLESGQRRPNLRQLLALAITYRVTTDEIIGTPPSAEPHVNPRPVTRDGKTLIPLTRRAGGIQAYKMIVPGLERTVAPHANSHEGYEWLYVLNGRLRLVLAEQDLILTPGEAAEFDTRLPHWIGAADTAPVEVLALLGLQGERARVRARSRRVAGHPARLD</sequence>
<gene>
    <name evidence="4" type="ORF">FB564_3946</name>
    <name evidence="3" type="ORF">Sar04_25570</name>
</gene>
<dbReference type="PANTHER" id="PTHR46797:SF1">
    <property type="entry name" value="METHYLPHOSPHONATE SYNTHASE"/>
    <property type="match status" value="1"/>
</dbReference>
<reference evidence="3 6" key="2">
    <citation type="submission" date="2021-03" db="EMBL/GenBank/DDBJ databases">
        <title>Whole genome shotgun sequence of Salinispora arenicola NBRC 105043.</title>
        <authorList>
            <person name="Komaki H."/>
            <person name="Tamura T."/>
        </authorList>
    </citation>
    <scope>NUCLEOTIDE SEQUENCE [LARGE SCALE GENOMIC DNA]</scope>
    <source>
        <strain evidence="3 6">NBRC 105043</strain>
    </source>
</reference>
<keyword evidence="6" id="KW-1185">Reference proteome</keyword>
<feature type="domain" description="HTH cro/C1-type" evidence="2">
    <location>
        <begin position="16"/>
        <end position="70"/>
    </location>
</feature>
<keyword evidence="1" id="KW-0238">DNA-binding</keyword>
<evidence type="ECO:0000256" key="1">
    <source>
        <dbReference type="ARBA" id="ARBA00023125"/>
    </source>
</evidence>
<evidence type="ECO:0000259" key="2">
    <source>
        <dbReference type="PROSITE" id="PS50943"/>
    </source>
</evidence>
<evidence type="ECO:0000313" key="5">
    <source>
        <dbReference type="Proteomes" id="UP000315983"/>
    </source>
</evidence>
<dbReference type="SUPFAM" id="SSF47413">
    <property type="entry name" value="lambda repressor-like DNA-binding domains"/>
    <property type="match status" value="1"/>
</dbReference>
<dbReference type="Proteomes" id="UP000315983">
    <property type="component" value="Unassembled WGS sequence"/>
</dbReference>
<dbReference type="InterPro" id="IPR014710">
    <property type="entry name" value="RmlC-like_jellyroll"/>
</dbReference>
<protein>
    <submittedName>
        <fullName evidence="4">Quercetin dioxygenase-like cupin family protein</fullName>
    </submittedName>
    <submittedName>
        <fullName evidence="3">XRE family transcriptional regulator</fullName>
    </submittedName>
</protein>
<dbReference type="Gene3D" id="2.60.120.10">
    <property type="entry name" value="Jelly Rolls"/>
    <property type="match status" value="1"/>
</dbReference>
<reference evidence="4 5" key="1">
    <citation type="submission" date="2019-06" db="EMBL/GenBank/DDBJ databases">
        <title>Sequencing the genomes of 1000 actinobacteria strains.</title>
        <authorList>
            <person name="Klenk H.-P."/>
        </authorList>
    </citation>
    <scope>NUCLEOTIDE SEQUENCE [LARGE SCALE GENOMIC DNA]</scope>
    <source>
        <strain evidence="4 5">DSM 44819</strain>
    </source>
</reference>
<comment type="caution">
    <text evidence="4">The sequence shown here is derived from an EMBL/GenBank/DDBJ whole genome shotgun (WGS) entry which is preliminary data.</text>
</comment>
<dbReference type="EMBL" id="BOQM01000016">
    <property type="protein sequence ID" value="GIM85821.1"/>
    <property type="molecule type" value="Genomic_DNA"/>
</dbReference>
<dbReference type="GO" id="GO:0051213">
    <property type="term" value="F:dioxygenase activity"/>
    <property type="evidence" value="ECO:0007669"/>
    <property type="project" value="UniProtKB-KW"/>
</dbReference>
<dbReference type="InterPro" id="IPR010982">
    <property type="entry name" value="Lambda_DNA-bd_dom_sf"/>
</dbReference>
<dbReference type="EMBL" id="VFOL01000001">
    <property type="protein sequence ID" value="TQL38734.1"/>
    <property type="molecule type" value="Genomic_DNA"/>
</dbReference>
<dbReference type="InterPro" id="IPR013096">
    <property type="entry name" value="Cupin_2"/>
</dbReference>
<organism evidence="4 5">
    <name type="scientific">Salinispora arenicola</name>
    <dbReference type="NCBI Taxonomy" id="168697"/>
    <lineage>
        <taxon>Bacteria</taxon>
        <taxon>Bacillati</taxon>
        <taxon>Actinomycetota</taxon>
        <taxon>Actinomycetes</taxon>
        <taxon>Micromonosporales</taxon>
        <taxon>Micromonosporaceae</taxon>
        <taxon>Salinispora</taxon>
    </lineage>
</organism>
<keyword evidence="4" id="KW-0560">Oxidoreductase</keyword>
<dbReference type="PROSITE" id="PS50943">
    <property type="entry name" value="HTH_CROC1"/>
    <property type="match status" value="1"/>
</dbReference>
<dbReference type="SUPFAM" id="SSF51182">
    <property type="entry name" value="RmlC-like cupins"/>
    <property type="match status" value="1"/>
</dbReference>
<dbReference type="InterPro" id="IPR011051">
    <property type="entry name" value="RmlC_Cupin_sf"/>
</dbReference>
<dbReference type="SMART" id="SM00530">
    <property type="entry name" value="HTH_XRE"/>
    <property type="match status" value="1"/>
</dbReference>
<proteinExistence type="predicted"/>
<evidence type="ECO:0000313" key="6">
    <source>
        <dbReference type="Proteomes" id="UP000677457"/>
    </source>
</evidence>
<dbReference type="CDD" id="cd02209">
    <property type="entry name" value="cupin_XRE_C"/>
    <property type="match status" value="1"/>
</dbReference>
<dbReference type="Pfam" id="PF07883">
    <property type="entry name" value="Cupin_2"/>
    <property type="match status" value="1"/>
</dbReference>
<dbReference type="CDD" id="cd00093">
    <property type="entry name" value="HTH_XRE"/>
    <property type="match status" value="1"/>
</dbReference>
<dbReference type="Pfam" id="PF13560">
    <property type="entry name" value="HTH_31"/>
    <property type="match status" value="1"/>
</dbReference>
<evidence type="ECO:0000313" key="3">
    <source>
        <dbReference type="EMBL" id="GIM85821.1"/>
    </source>
</evidence>
<dbReference type="AlphaFoldDB" id="A0A542XSD2"/>
<dbReference type="InterPro" id="IPR001387">
    <property type="entry name" value="Cro/C1-type_HTH"/>
</dbReference>
<dbReference type="InterPro" id="IPR050807">
    <property type="entry name" value="TransReg_Diox_bact_type"/>
</dbReference>
<dbReference type="PANTHER" id="PTHR46797">
    <property type="entry name" value="HTH-TYPE TRANSCRIPTIONAL REGULATOR"/>
    <property type="match status" value="1"/>
</dbReference>
<dbReference type="GO" id="GO:0003677">
    <property type="term" value="F:DNA binding"/>
    <property type="evidence" value="ECO:0007669"/>
    <property type="project" value="UniProtKB-KW"/>
</dbReference>
<dbReference type="Proteomes" id="UP000677457">
    <property type="component" value="Unassembled WGS sequence"/>
</dbReference>